<dbReference type="InterPro" id="IPR017900">
    <property type="entry name" value="4Fe4S_Fe_S_CS"/>
</dbReference>
<dbReference type="PANTHER" id="PTHR30176:SF3">
    <property type="entry name" value="FERREDOXIN-TYPE PROTEIN NAPH"/>
    <property type="match status" value="1"/>
</dbReference>
<keyword evidence="5" id="KW-0408">Iron</keyword>
<dbReference type="Gene3D" id="2.60.40.10">
    <property type="entry name" value="Immunoglobulins"/>
    <property type="match status" value="1"/>
</dbReference>
<dbReference type="PROSITE" id="PS00198">
    <property type="entry name" value="4FE4S_FER_1"/>
    <property type="match status" value="1"/>
</dbReference>
<accession>A0ABP9Q6R3</accession>
<dbReference type="InterPro" id="IPR014116">
    <property type="entry name" value="Cyt_c_oxidase_cbb3_FixG"/>
</dbReference>
<dbReference type="InterPro" id="IPR013783">
    <property type="entry name" value="Ig-like_fold"/>
</dbReference>
<dbReference type="SUPFAM" id="SSF54862">
    <property type="entry name" value="4Fe-4S ferredoxins"/>
    <property type="match status" value="1"/>
</dbReference>
<evidence type="ECO:0000313" key="9">
    <source>
        <dbReference type="EMBL" id="GAA5157557.1"/>
    </source>
</evidence>
<gene>
    <name evidence="9" type="primary">ccoG</name>
    <name evidence="9" type="ORF">GCM10025770_00940</name>
</gene>
<keyword evidence="1" id="KW-0813">Transport</keyword>
<evidence type="ECO:0000313" key="10">
    <source>
        <dbReference type="Proteomes" id="UP001500547"/>
    </source>
</evidence>
<evidence type="ECO:0000256" key="1">
    <source>
        <dbReference type="ARBA" id="ARBA00022448"/>
    </source>
</evidence>
<dbReference type="InterPro" id="IPR032879">
    <property type="entry name" value="FixG_C"/>
</dbReference>
<dbReference type="Pfam" id="PF12801">
    <property type="entry name" value="Fer4_5"/>
    <property type="match status" value="1"/>
</dbReference>
<evidence type="ECO:0000256" key="7">
    <source>
        <dbReference type="SAM" id="Phobius"/>
    </source>
</evidence>
<keyword evidence="4" id="KW-0249">Electron transport</keyword>
<dbReference type="InterPro" id="IPR017896">
    <property type="entry name" value="4Fe4S_Fe-S-bd"/>
</dbReference>
<dbReference type="PROSITE" id="PS51379">
    <property type="entry name" value="4FE4S_FER_2"/>
    <property type="match status" value="1"/>
</dbReference>
<evidence type="ECO:0000256" key="4">
    <source>
        <dbReference type="ARBA" id="ARBA00022982"/>
    </source>
</evidence>
<dbReference type="InterPro" id="IPR051684">
    <property type="entry name" value="Electron_Trans/Redox"/>
</dbReference>
<feature type="transmembrane region" description="Helical" evidence="7">
    <location>
        <begin position="353"/>
        <end position="372"/>
    </location>
</feature>
<keyword evidence="7" id="KW-1133">Transmembrane helix</keyword>
<evidence type="ECO:0000256" key="3">
    <source>
        <dbReference type="ARBA" id="ARBA00022723"/>
    </source>
</evidence>
<dbReference type="EMBL" id="BAABLD010000001">
    <property type="protein sequence ID" value="GAA5157557.1"/>
    <property type="molecule type" value="Genomic_DNA"/>
</dbReference>
<dbReference type="Proteomes" id="UP001500547">
    <property type="component" value="Unassembled WGS sequence"/>
</dbReference>
<organism evidence="9 10">
    <name type="scientific">Viridibacterium curvum</name>
    <dbReference type="NCBI Taxonomy" id="1101404"/>
    <lineage>
        <taxon>Bacteria</taxon>
        <taxon>Pseudomonadati</taxon>
        <taxon>Pseudomonadota</taxon>
        <taxon>Betaproteobacteria</taxon>
        <taxon>Rhodocyclales</taxon>
        <taxon>Rhodocyclaceae</taxon>
        <taxon>Viridibacterium</taxon>
    </lineage>
</organism>
<sequence length="484" mass="55583">MSDEQIEYNAVGKPKIRAKARVVPITPAEDDSLYEVRQKVYPRAVSGVFANWRWAMVWLTQIVFYGFCWLPWNGRQGVLFHLAERKFYIFGFVFWPQDVFYLAVLLIISAYSLFLFTTVAGRLWCGFTCPQTVYTEMFLWIEKIVEGDRAKRMKLDQSGGARKFGLKSLKYFLWFVLSAWTGITFVGYFTPVQGLMHDIANWQLSGWEIFWVLFYGGFTYLMAGVMREQVCKYMCPYARFQSVMFDQDTLIITYDQERGDPRGSRRKGEDYKAAGKGDCVDCGICVQVCPTGIDIRNGLQYECIGCAACIDACDQVMEKMDYPKGLIRYSTENAVRKHWVRADILRHVMRPRVLIYSAILWAIIGAFIWGLATRSPVRVDVIKDRTTLAREVEGGFIENIYVLQLMNTSEIAREFRISVSGLSDIRLDGNASQLVQAASNRTLTVHVRAPVEAAERGSHPIYFDVNLDDPEIRPLREKSVFIMP</sequence>
<dbReference type="NCBIfam" id="TIGR02745">
    <property type="entry name" value="ccoG_rdxA_fixG"/>
    <property type="match status" value="1"/>
</dbReference>
<keyword evidence="10" id="KW-1185">Reference proteome</keyword>
<keyword evidence="7" id="KW-0812">Transmembrane</keyword>
<keyword evidence="3" id="KW-0479">Metal-binding</keyword>
<reference evidence="10" key="1">
    <citation type="journal article" date="2019" name="Int. J. Syst. Evol. Microbiol.">
        <title>The Global Catalogue of Microorganisms (GCM) 10K type strain sequencing project: providing services to taxonomists for standard genome sequencing and annotation.</title>
        <authorList>
            <consortium name="The Broad Institute Genomics Platform"/>
            <consortium name="The Broad Institute Genome Sequencing Center for Infectious Disease"/>
            <person name="Wu L."/>
            <person name="Ma J."/>
        </authorList>
    </citation>
    <scope>NUCLEOTIDE SEQUENCE [LARGE SCALE GENOMIC DNA]</scope>
    <source>
        <strain evidence="10">JCM 18715</strain>
    </source>
</reference>
<feature type="domain" description="4Fe-4S ferredoxin-type" evidence="8">
    <location>
        <begin position="270"/>
        <end position="298"/>
    </location>
</feature>
<evidence type="ECO:0000256" key="5">
    <source>
        <dbReference type="ARBA" id="ARBA00023004"/>
    </source>
</evidence>
<keyword evidence="6" id="KW-0411">Iron-sulfur</keyword>
<keyword evidence="2" id="KW-0004">4Fe-4S</keyword>
<feature type="transmembrane region" description="Helical" evidence="7">
    <location>
        <begin position="52"/>
        <end position="72"/>
    </location>
</feature>
<name>A0ABP9Q6R3_9RHOO</name>
<evidence type="ECO:0000256" key="6">
    <source>
        <dbReference type="ARBA" id="ARBA00023014"/>
    </source>
</evidence>
<dbReference type="PANTHER" id="PTHR30176">
    <property type="entry name" value="FERREDOXIN-TYPE PROTEIN NAPH"/>
    <property type="match status" value="1"/>
</dbReference>
<feature type="transmembrane region" description="Helical" evidence="7">
    <location>
        <begin position="171"/>
        <end position="189"/>
    </location>
</feature>
<evidence type="ECO:0000256" key="2">
    <source>
        <dbReference type="ARBA" id="ARBA00022485"/>
    </source>
</evidence>
<dbReference type="Pfam" id="PF11614">
    <property type="entry name" value="FixG_C"/>
    <property type="match status" value="1"/>
</dbReference>
<feature type="transmembrane region" description="Helical" evidence="7">
    <location>
        <begin position="92"/>
        <end position="114"/>
    </location>
</feature>
<keyword evidence="7" id="KW-0472">Membrane</keyword>
<protein>
    <submittedName>
        <fullName evidence="9">Cytochrome c oxidase accessory protein CcoG</fullName>
    </submittedName>
</protein>
<evidence type="ECO:0000259" key="8">
    <source>
        <dbReference type="PROSITE" id="PS51379"/>
    </source>
</evidence>
<comment type="caution">
    <text evidence="9">The sequence shown here is derived from an EMBL/GenBank/DDBJ whole genome shotgun (WGS) entry which is preliminary data.</text>
</comment>
<feature type="transmembrane region" description="Helical" evidence="7">
    <location>
        <begin position="209"/>
        <end position="226"/>
    </location>
</feature>
<proteinExistence type="predicted"/>
<dbReference type="Pfam" id="PF13746">
    <property type="entry name" value="Fer4_18"/>
    <property type="match status" value="1"/>
</dbReference>